<keyword evidence="10" id="KW-1185">Reference proteome</keyword>
<keyword evidence="8" id="KW-0408">Iron</keyword>
<dbReference type="GO" id="GO:0003700">
    <property type="term" value="F:DNA-binding transcription factor activity"/>
    <property type="evidence" value="ECO:0007669"/>
    <property type="project" value="UniProtKB-UniRule"/>
</dbReference>
<dbReference type="InterPro" id="IPR036388">
    <property type="entry name" value="WH-like_DNA-bd_sf"/>
</dbReference>
<dbReference type="AlphaFoldDB" id="A0A222FHD4"/>
<dbReference type="OrthoDB" id="9801127at2"/>
<comment type="similarity">
    <text evidence="1 8">Belongs to the Fur family.</text>
</comment>
<dbReference type="Proteomes" id="UP000202440">
    <property type="component" value="Chromosome"/>
</dbReference>
<dbReference type="Gene3D" id="1.10.10.10">
    <property type="entry name" value="Winged helix-like DNA-binding domain superfamily/Winged helix DNA-binding domain"/>
    <property type="match status" value="1"/>
</dbReference>
<keyword evidence="6 8" id="KW-0804">Transcription</keyword>
<dbReference type="EMBL" id="CP022530">
    <property type="protein sequence ID" value="ASP38042.1"/>
    <property type="molecule type" value="Genomic_DNA"/>
</dbReference>
<evidence type="ECO:0000256" key="2">
    <source>
        <dbReference type="ARBA" id="ARBA00022491"/>
    </source>
</evidence>
<dbReference type="InterPro" id="IPR002481">
    <property type="entry name" value="FUR"/>
</dbReference>
<evidence type="ECO:0000313" key="9">
    <source>
        <dbReference type="EMBL" id="ASP38042.1"/>
    </source>
</evidence>
<feature type="binding site" evidence="7">
    <location>
        <position position="114"/>
    </location>
    <ligand>
        <name>Zn(2+)</name>
        <dbReference type="ChEBI" id="CHEBI:29105"/>
    </ligand>
</feature>
<dbReference type="GO" id="GO:0005829">
    <property type="term" value="C:cytosol"/>
    <property type="evidence" value="ECO:0007669"/>
    <property type="project" value="TreeGrafter"/>
</dbReference>
<feature type="binding site" evidence="7">
    <location>
        <position position="151"/>
    </location>
    <ligand>
        <name>Zn(2+)</name>
        <dbReference type="ChEBI" id="CHEBI:29105"/>
    </ligand>
</feature>
<accession>A0A222FHD4</accession>
<evidence type="ECO:0000256" key="4">
    <source>
        <dbReference type="ARBA" id="ARBA00023015"/>
    </source>
</evidence>
<name>A0A222FHD4_9GAMM</name>
<evidence type="ECO:0000313" key="10">
    <source>
        <dbReference type="Proteomes" id="UP000202440"/>
    </source>
</evidence>
<dbReference type="SUPFAM" id="SSF46785">
    <property type="entry name" value="Winged helix' DNA-binding domain"/>
    <property type="match status" value="1"/>
</dbReference>
<evidence type="ECO:0000256" key="7">
    <source>
        <dbReference type="PIRSR" id="PIRSR602481-1"/>
    </source>
</evidence>
<keyword evidence="7 8" id="KW-0479">Metal-binding</keyword>
<dbReference type="RefSeq" id="WP_094059241.1">
    <property type="nucleotide sequence ID" value="NZ_CP022530.1"/>
</dbReference>
<dbReference type="GO" id="GO:0045892">
    <property type="term" value="P:negative regulation of DNA-templated transcription"/>
    <property type="evidence" value="ECO:0007669"/>
    <property type="project" value="TreeGrafter"/>
</dbReference>
<comment type="cofactor">
    <cofactor evidence="7">
        <name>Zn(2+)</name>
        <dbReference type="ChEBI" id="CHEBI:29105"/>
    </cofactor>
    <text evidence="7">Binds 1 zinc ion per subunit.</text>
</comment>
<keyword evidence="8" id="KW-0963">Cytoplasm</keyword>
<protein>
    <recommendedName>
        <fullName evidence="8">Ferric uptake regulation protein</fullName>
    </recommendedName>
</protein>
<dbReference type="PANTHER" id="PTHR33202">
    <property type="entry name" value="ZINC UPTAKE REGULATION PROTEIN"/>
    <property type="match status" value="1"/>
</dbReference>
<feature type="binding site" evidence="7">
    <location>
        <position position="111"/>
    </location>
    <ligand>
        <name>Zn(2+)</name>
        <dbReference type="ChEBI" id="CHEBI:29105"/>
    </ligand>
</feature>
<evidence type="ECO:0000256" key="3">
    <source>
        <dbReference type="ARBA" id="ARBA00022833"/>
    </source>
</evidence>
<dbReference type="InterPro" id="IPR043135">
    <property type="entry name" value="Fur_C"/>
</dbReference>
<evidence type="ECO:0000256" key="1">
    <source>
        <dbReference type="ARBA" id="ARBA00007957"/>
    </source>
</evidence>
<keyword evidence="2 8" id="KW-0678">Repressor</keyword>
<dbReference type="KEGG" id="bsan:CHH28_04810"/>
<dbReference type="Pfam" id="PF01475">
    <property type="entry name" value="FUR"/>
    <property type="match status" value="1"/>
</dbReference>
<keyword evidence="3 7" id="KW-0862">Zinc</keyword>
<dbReference type="InterPro" id="IPR036390">
    <property type="entry name" value="WH_DNA-bd_sf"/>
</dbReference>
<dbReference type="Gene3D" id="3.30.1490.190">
    <property type="match status" value="1"/>
</dbReference>
<keyword evidence="4 8" id="KW-0805">Transcription regulation</keyword>
<dbReference type="PANTHER" id="PTHR33202:SF6">
    <property type="entry name" value="ZINC UPTAKE REGULATION PROTEIN"/>
    <property type="match status" value="1"/>
</dbReference>
<comment type="subcellular location">
    <subcellularLocation>
        <location evidence="8">Cytoplasm</location>
    </subcellularLocation>
</comment>
<gene>
    <name evidence="8" type="primary">fur</name>
    <name evidence="9" type="ORF">CHH28_04810</name>
</gene>
<feature type="binding site" evidence="7">
    <location>
        <position position="154"/>
    </location>
    <ligand>
        <name>Zn(2+)</name>
        <dbReference type="ChEBI" id="CHEBI:29105"/>
    </ligand>
</feature>
<evidence type="ECO:0000256" key="8">
    <source>
        <dbReference type="RuleBase" id="RU364037"/>
    </source>
</evidence>
<dbReference type="GO" id="GO:0000976">
    <property type="term" value="F:transcription cis-regulatory region binding"/>
    <property type="evidence" value="ECO:0007669"/>
    <property type="project" value="TreeGrafter"/>
</dbReference>
<sequence>MTQDALRPHNHSHCIDQALQQARSLCEQRGVRLTDIRKRVLELVWQSHKPVGAYDLLPELAAAGFNSAPPTVYRALDFLLELGLVHRISSLNAFVGCTNPGHLHPSCFFLCRQCGVAQELDHASVDGLAREVEQAFGVVVESQITELSGLCPECASEPHGD</sequence>
<reference evidence="9 10" key="1">
    <citation type="submission" date="2017-07" db="EMBL/GenBank/DDBJ databases">
        <title>Annotated genome sequence of Bacterioplanes sanyensis isolated from Red Sea.</title>
        <authorList>
            <person name="Rehman Z.U."/>
        </authorList>
    </citation>
    <scope>NUCLEOTIDE SEQUENCE [LARGE SCALE GENOMIC DNA]</scope>
    <source>
        <strain evidence="9 10">NV9</strain>
    </source>
</reference>
<dbReference type="CDD" id="cd07153">
    <property type="entry name" value="Fur_like"/>
    <property type="match status" value="1"/>
</dbReference>
<dbReference type="GO" id="GO:0008270">
    <property type="term" value="F:zinc ion binding"/>
    <property type="evidence" value="ECO:0007669"/>
    <property type="project" value="TreeGrafter"/>
</dbReference>
<comment type="subunit">
    <text evidence="8">Homodimer.</text>
</comment>
<keyword evidence="5 8" id="KW-0238">DNA-binding</keyword>
<dbReference type="GO" id="GO:1900376">
    <property type="term" value="P:regulation of secondary metabolite biosynthetic process"/>
    <property type="evidence" value="ECO:0007669"/>
    <property type="project" value="TreeGrafter"/>
</dbReference>
<organism evidence="9 10">
    <name type="scientific">Bacterioplanes sanyensis</name>
    <dbReference type="NCBI Taxonomy" id="1249553"/>
    <lineage>
        <taxon>Bacteria</taxon>
        <taxon>Pseudomonadati</taxon>
        <taxon>Pseudomonadota</taxon>
        <taxon>Gammaproteobacteria</taxon>
        <taxon>Oceanospirillales</taxon>
        <taxon>Oceanospirillaceae</taxon>
        <taxon>Bacterioplanes</taxon>
    </lineage>
</organism>
<proteinExistence type="inferred from homology"/>
<evidence type="ECO:0000256" key="6">
    <source>
        <dbReference type="ARBA" id="ARBA00023163"/>
    </source>
</evidence>
<evidence type="ECO:0000256" key="5">
    <source>
        <dbReference type="ARBA" id="ARBA00023125"/>
    </source>
</evidence>